<dbReference type="InterPro" id="IPR023393">
    <property type="entry name" value="START-like_dom_sf"/>
</dbReference>
<feature type="domain" description="START" evidence="2">
    <location>
        <begin position="142"/>
        <end position="410"/>
    </location>
</feature>
<dbReference type="AlphaFoldDB" id="A0A4C1V4E0"/>
<dbReference type="Gene3D" id="3.30.530.20">
    <property type="match status" value="1"/>
</dbReference>
<proteinExistence type="predicted"/>
<feature type="region of interest" description="Disordered" evidence="1">
    <location>
        <begin position="263"/>
        <end position="312"/>
    </location>
</feature>
<accession>A0A4C1V4E0</accession>
<dbReference type="PANTHER" id="PTHR19308">
    <property type="entry name" value="PHOSPHATIDYLCHOLINE TRANSFER PROTEIN"/>
    <property type="match status" value="1"/>
</dbReference>
<evidence type="ECO:0000256" key="1">
    <source>
        <dbReference type="SAM" id="MobiDB-lite"/>
    </source>
</evidence>
<feature type="compositionally biased region" description="Basic and acidic residues" evidence="1">
    <location>
        <begin position="463"/>
        <end position="499"/>
    </location>
</feature>
<dbReference type="PANTHER" id="PTHR19308:SF8">
    <property type="entry name" value="STAR-RELATED LIPID TRANSFER PROTEIN 7, MITOCHONDRIAL"/>
    <property type="match status" value="1"/>
</dbReference>
<comment type="caution">
    <text evidence="3">The sequence shown here is derived from an EMBL/GenBank/DDBJ whole genome shotgun (WGS) entry which is preliminary data.</text>
</comment>
<dbReference type="GO" id="GO:0005737">
    <property type="term" value="C:cytoplasm"/>
    <property type="evidence" value="ECO:0007669"/>
    <property type="project" value="UniProtKB-ARBA"/>
</dbReference>
<evidence type="ECO:0000259" key="2">
    <source>
        <dbReference type="PROSITE" id="PS50848"/>
    </source>
</evidence>
<dbReference type="InterPro" id="IPR002913">
    <property type="entry name" value="START_lipid-bd_dom"/>
</dbReference>
<dbReference type="GO" id="GO:0008289">
    <property type="term" value="F:lipid binding"/>
    <property type="evidence" value="ECO:0007669"/>
    <property type="project" value="InterPro"/>
</dbReference>
<dbReference type="SUPFAM" id="SSF55961">
    <property type="entry name" value="Bet v1-like"/>
    <property type="match status" value="1"/>
</dbReference>
<dbReference type="InterPro" id="IPR051213">
    <property type="entry name" value="START_lipid_transfer"/>
</dbReference>
<gene>
    <name evidence="3" type="primary">PCTP</name>
    <name evidence="3" type="ORF">EVAR_18606_1</name>
</gene>
<dbReference type="OrthoDB" id="1295045at2759"/>
<dbReference type="Proteomes" id="UP000299102">
    <property type="component" value="Unassembled WGS sequence"/>
</dbReference>
<sequence>MASTQKFRFILKDLKVRRLWGFWTRGFLLTSMVKKVKRENVVKEMIQCLRQTILRPRRTLFLAATAAYNASNDSNGSACDNSISDEDIEALKSDLDQVDVLAAKTLYCTRCGKRLSLDKRRPGIWYCMCGGAQHQVSESYCGWSPYIEAEDVIIWRREYKKGDSVYEYKVYGRYPDVSATDLAAIQVDGVYRRVWDTAVAALAVVETAANGVKDQVILHWEVLWPKLFANRDYVYIRRHKDYDVKNTPLPHKDALFLSVDTKAEKDNPNNGQVSKESSPGSDPELVEEIEGNKDEKEQVAVQPDIDDDSKFTPRLDTVLRDNKIYIIVSRACDHPRVPETSRAIRVTDYWSHMVVRSLNGVDKPGAEFVLTYFDAPSTGALPGGVVAWASGRAAPAYLGKMRKAAAEYKSYLSEHPNDEELPQFLPAEKLAFQSKDGAVNEEDMESSLSGPDLEGSEEESEEDKSRSDAEAVLEKKEESVTIDKRQVQCKSDERDDKNIVDQVSPSPREVGDEDQDNTSRWWRFVASGVPSLAIELSSCIVFYIGGPSMTL</sequence>
<organism evidence="3 4">
    <name type="scientific">Eumeta variegata</name>
    <name type="common">Bagworm moth</name>
    <name type="synonym">Eumeta japonica</name>
    <dbReference type="NCBI Taxonomy" id="151549"/>
    <lineage>
        <taxon>Eukaryota</taxon>
        <taxon>Metazoa</taxon>
        <taxon>Ecdysozoa</taxon>
        <taxon>Arthropoda</taxon>
        <taxon>Hexapoda</taxon>
        <taxon>Insecta</taxon>
        <taxon>Pterygota</taxon>
        <taxon>Neoptera</taxon>
        <taxon>Endopterygota</taxon>
        <taxon>Lepidoptera</taxon>
        <taxon>Glossata</taxon>
        <taxon>Ditrysia</taxon>
        <taxon>Tineoidea</taxon>
        <taxon>Psychidae</taxon>
        <taxon>Oiketicinae</taxon>
        <taxon>Eumeta</taxon>
    </lineage>
</organism>
<reference evidence="3 4" key="1">
    <citation type="journal article" date="2019" name="Commun. Biol.">
        <title>The bagworm genome reveals a unique fibroin gene that provides high tensile strength.</title>
        <authorList>
            <person name="Kono N."/>
            <person name="Nakamura H."/>
            <person name="Ohtoshi R."/>
            <person name="Tomita M."/>
            <person name="Numata K."/>
            <person name="Arakawa K."/>
        </authorList>
    </citation>
    <scope>NUCLEOTIDE SEQUENCE [LARGE SCALE GENOMIC DNA]</scope>
</reference>
<feature type="region of interest" description="Disordered" evidence="1">
    <location>
        <begin position="436"/>
        <end position="516"/>
    </location>
</feature>
<dbReference type="EMBL" id="BGZK01000269">
    <property type="protein sequence ID" value="GBP33125.1"/>
    <property type="molecule type" value="Genomic_DNA"/>
</dbReference>
<evidence type="ECO:0000313" key="3">
    <source>
        <dbReference type="EMBL" id="GBP33125.1"/>
    </source>
</evidence>
<evidence type="ECO:0000313" key="4">
    <source>
        <dbReference type="Proteomes" id="UP000299102"/>
    </source>
</evidence>
<name>A0A4C1V4E0_EUMVA</name>
<dbReference type="STRING" id="151549.A0A4C1V4E0"/>
<feature type="compositionally biased region" description="Polar residues" evidence="1">
    <location>
        <begin position="268"/>
        <end position="280"/>
    </location>
</feature>
<keyword evidence="4" id="KW-1185">Reference proteome</keyword>
<protein>
    <submittedName>
        <fullName evidence="3">Phosphatidylcholine transfer protein</fullName>
    </submittedName>
</protein>
<dbReference type="PROSITE" id="PS50848">
    <property type="entry name" value="START"/>
    <property type="match status" value="1"/>
</dbReference>